<dbReference type="InterPro" id="IPR003959">
    <property type="entry name" value="ATPase_AAA_core"/>
</dbReference>
<dbReference type="Pfam" id="PF13304">
    <property type="entry name" value="AAA_21"/>
    <property type="match status" value="1"/>
</dbReference>
<proteinExistence type="predicted"/>
<reference evidence="2" key="1">
    <citation type="journal article" date="2021" name="PeerJ">
        <title>Extensive microbial diversity within the chicken gut microbiome revealed by metagenomics and culture.</title>
        <authorList>
            <person name="Gilroy R."/>
            <person name="Ravi A."/>
            <person name="Getino M."/>
            <person name="Pursley I."/>
            <person name="Horton D.L."/>
            <person name="Alikhan N.F."/>
            <person name="Baker D."/>
            <person name="Gharbi K."/>
            <person name="Hall N."/>
            <person name="Watson M."/>
            <person name="Adriaenssens E.M."/>
            <person name="Foster-Nyarko E."/>
            <person name="Jarju S."/>
            <person name="Secka A."/>
            <person name="Antonio M."/>
            <person name="Oren A."/>
            <person name="Chaudhuri R.R."/>
            <person name="La Ragione R."/>
            <person name="Hildebrand F."/>
            <person name="Pallen M.J."/>
        </authorList>
    </citation>
    <scope>NUCLEOTIDE SEQUENCE</scope>
    <source>
        <strain evidence="2">G3-2149</strain>
    </source>
</reference>
<gene>
    <name evidence="2" type="ORF">H9789_11860</name>
</gene>
<evidence type="ECO:0000313" key="3">
    <source>
        <dbReference type="Proteomes" id="UP000823865"/>
    </source>
</evidence>
<feature type="domain" description="ATPase AAA-type core" evidence="1">
    <location>
        <begin position="224"/>
        <end position="321"/>
    </location>
</feature>
<evidence type="ECO:0000313" key="2">
    <source>
        <dbReference type="EMBL" id="MBU3854484.1"/>
    </source>
</evidence>
<comment type="caution">
    <text evidence="2">The sequence shown here is derived from an EMBL/GenBank/DDBJ whole genome shotgun (WGS) entry which is preliminary data.</text>
</comment>
<protein>
    <submittedName>
        <fullName evidence="2">AAA family ATPase</fullName>
    </submittedName>
</protein>
<sequence length="410" mass="46117">MSRIKIKDFGPIKATTSATDGWIDISKVTVFTGNQGSGKSTVAKLVSTFTWMEKVLTRGDFKEKEFTAAKFKNKYCGYHRISNYFIKERTEIVYEGEAYRFTYTRQGEFVIEKKSGALDGYVLPQIMYVPAERNFISMVNSPNLIKDLPDALLGFLTEYNNAKQRIKGGLELPINNAQLEYNKQNDIVSVKGEDYKVKLMEASSGFQSVVPLYLVSLHLSESVKGQAGNAQKMSSDEAKRFEAEVANIWNMPDLTDEQRRIALSAVSARFNKAAFVNIVEEPEQNLYPESQWMIMKQLLAFNNSLDANRLIVTTHSPYLINGLTVAVKAGMLLASCSSSDGMRERINSVFPAESAIQPDEIAIYEFNEVKGTVAVLDTYHGLPSDDNFLNNMLERTNEDFADLLEIQQEL</sequence>
<name>A0A9E2L892_9BACT</name>
<reference evidence="2" key="2">
    <citation type="submission" date="2021-04" db="EMBL/GenBank/DDBJ databases">
        <authorList>
            <person name="Gilroy R."/>
        </authorList>
    </citation>
    <scope>NUCLEOTIDE SEQUENCE</scope>
    <source>
        <strain evidence="2">G3-2149</strain>
    </source>
</reference>
<dbReference type="InterPro" id="IPR027417">
    <property type="entry name" value="P-loop_NTPase"/>
</dbReference>
<accession>A0A9E2L892</accession>
<dbReference type="EMBL" id="JAHLFU010000241">
    <property type="protein sequence ID" value="MBU3854484.1"/>
    <property type="molecule type" value="Genomic_DNA"/>
</dbReference>
<dbReference type="InterPro" id="IPR051396">
    <property type="entry name" value="Bact_Antivir_Def_Nuclease"/>
</dbReference>
<evidence type="ECO:0000259" key="1">
    <source>
        <dbReference type="Pfam" id="PF13304"/>
    </source>
</evidence>
<dbReference type="PANTHER" id="PTHR43581:SF4">
    <property type="entry name" value="ATP_GTP PHOSPHATASE"/>
    <property type="match status" value="1"/>
</dbReference>
<dbReference type="Proteomes" id="UP000823865">
    <property type="component" value="Unassembled WGS sequence"/>
</dbReference>
<dbReference type="Gene3D" id="3.40.50.300">
    <property type="entry name" value="P-loop containing nucleotide triphosphate hydrolases"/>
    <property type="match status" value="1"/>
</dbReference>
<dbReference type="AlphaFoldDB" id="A0A9E2L892"/>
<organism evidence="2 3">
    <name type="scientific">Candidatus Paraprevotella stercoravium</name>
    <dbReference type="NCBI Taxonomy" id="2838725"/>
    <lineage>
        <taxon>Bacteria</taxon>
        <taxon>Pseudomonadati</taxon>
        <taxon>Bacteroidota</taxon>
        <taxon>Bacteroidia</taxon>
        <taxon>Bacteroidales</taxon>
        <taxon>Prevotellaceae</taxon>
        <taxon>Paraprevotella</taxon>
    </lineage>
</organism>
<dbReference type="PANTHER" id="PTHR43581">
    <property type="entry name" value="ATP/GTP PHOSPHATASE"/>
    <property type="match status" value="1"/>
</dbReference>
<dbReference type="SUPFAM" id="SSF52540">
    <property type="entry name" value="P-loop containing nucleoside triphosphate hydrolases"/>
    <property type="match status" value="1"/>
</dbReference>